<dbReference type="STRING" id="172043.RM53_07355"/>
<reference evidence="1 2" key="1">
    <citation type="submission" date="2014-12" db="EMBL/GenBank/DDBJ databases">
        <title>Genome sequencing of Brevundimonas nasdae TPW30.</title>
        <authorList>
            <person name="Tan P.W."/>
            <person name="Chan K.-G."/>
        </authorList>
    </citation>
    <scope>NUCLEOTIDE SEQUENCE [LARGE SCALE GENOMIC DNA]</scope>
    <source>
        <strain evidence="1 2">TPW30</strain>
    </source>
</reference>
<sequence length="93" mass="10170">MTDNVARSVSVPQIPPVAPIAVQPATPAPVAKNDNNDASRFRLTIEAVGDNRFVYKVLDRVTGEVIRQLPREDVEKLNSDPTYRGGRLVDTAV</sequence>
<dbReference type="InterPro" id="IPR035924">
    <property type="entry name" value="FlaG-like_sf"/>
</dbReference>
<dbReference type="Gene3D" id="3.30.160.170">
    <property type="entry name" value="FlaG-like"/>
    <property type="match status" value="1"/>
</dbReference>
<evidence type="ECO:0000313" key="2">
    <source>
        <dbReference type="Proteomes" id="UP000031166"/>
    </source>
</evidence>
<evidence type="ECO:0008006" key="3">
    <source>
        <dbReference type="Google" id="ProtNLM"/>
    </source>
</evidence>
<name>A0A0B4DXK5_9CAUL</name>
<accession>A0A0B4DXK5</accession>
<evidence type="ECO:0000313" key="1">
    <source>
        <dbReference type="EMBL" id="KIC58993.1"/>
    </source>
</evidence>
<dbReference type="Proteomes" id="UP000031166">
    <property type="component" value="Unassembled WGS sequence"/>
</dbReference>
<dbReference type="EMBL" id="JWSY01000009">
    <property type="protein sequence ID" value="KIC58993.1"/>
    <property type="molecule type" value="Genomic_DNA"/>
</dbReference>
<organism evidence="1 2">
    <name type="scientific">Brevundimonas nasdae</name>
    <dbReference type="NCBI Taxonomy" id="172043"/>
    <lineage>
        <taxon>Bacteria</taxon>
        <taxon>Pseudomonadati</taxon>
        <taxon>Pseudomonadota</taxon>
        <taxon>Alphaproteobacteria</taxon>
        <taxon>Caulobacterales</taxon>
        <taxon>Caulobacteraceae</taxon>
        <taxon>Brevundimonas</taxon>
    </lineage>
</organism>
<dbReference type="AlphaFoldDB" id="A0A0B4DXK5"/>
<dbReference type="RefSeq" id="WP_039245553.1">
    <property type="nucleotide sequence ID" value="NZ_JWSY01000009.1"/>
</dbReference>
<proteinExistence type="predicted"/>
<protein>
    <recommendedName>
        <fullName evidence="3">Flagellar protein FlaG</fullName>
    </recommendedName>
</protein>
<comment type="caution">
    <text evidence="1">The sequence shown here is derived from an EMBL/GenBank/DDBJ whole genome shotgun (WGS) entry which is preliminary data.</text>
</comment>
<dbReference type="SUPFAM" id="SSF160214">
    <property type="entry name" value="FlaG-like"/>
    <property type="match status" value="1"/>
</dbReference>
<gene>
    <name evidence="1" type="ORF">RM53_07355</name>
</gene>